<evidence type="ECO:0000313" key="1">
    <source>
        <dbReference type="EMBL" id="CAK0847160.1"/>
    </source>
</evidence>
<sequence>MYCTVGTDSDHNKHSMAMAVPSVWQARHAKRHEAVAREAKMVNQRFDRIESPMSEILSNFDMLAKKIAVSSEIEVRTPSTHSYLSLETRMSFSSIRLQWQIFQHIDMMIDKITPKTIKRNAELQMEFVPDRLNRSPAAEYGIPDHTEDI</sequence>
<protein>
    <submittedName>
        <fullName evidence="1">Uncharacterized protein</fullName>
    </submittedName>
</protein>
<gene>
    <name evidence="1" type="ORF">PCOR1329_LOCUS40446</name>
</gene>
<comment type="caution">
    <text evidence="1">The sequence shown here is derived from an EMBL/GenBank/DDBJ whole genome shotgun (WGS) entry which is preliminary data.</text>
</comment>
<dbReference type="EMBL" id="CAUYUJ010014877">
    <property type="protein sequence ID" value="CAK0847160.1"/>
    <property type="molecule type" value="Genomic_DNA"/>
</dbReference>
<proteinExistence type="predicted"/>
<organism evidence="1 2">
    <name type="scientific">Prorocentrum cordatum</name>
    <dbReference type="NCBI Taxonomy" id="2364126"/>
    <lineage>
        <taxon>Eukaryota</taxon>
        <taxon>Sar</taxon>
        <taxon>Alveolata</taxon>
        <taxon>Dinophyceae</taxon>
        <taxon>Prorocentrales</taxon>
        <taxon>Prorocentraceae</taxon>
        <taxon>Prorocentrum</taxon>
    </lineage>
</organism>
<dbReference type="Proteomes" id="UP001189429">
    <property type="component" value="Unassembled WGS sequence"/>
</dbReference>
<evidence type="ECO:0000313" key="2">
    <source>
        <dbReference type="Proteomes" id="UP001189429"/>
    </source>
</evidence>
<accession>A0ABN9TM90</accession>
<name>A0ABN9TM90_9DINO</name>
<reference evidence="1" key="1">
    <citation type="submission" date="2023-10" db="EMBL/GenBank/DDBJ databases">
        <authorList>
            <person name="Chen Y."/>
            <person name="Shah S."/>
            <person name="Dougan E. K."/>
            <person name="Thang M."/>
            <person name="Chan C."/>
        </authorList>
    </citation>
    <scope>NUCLEOTIDE SEQUENCE [LARGE SCALE GENOMIC DNA]</scope>
</reference>
<keyword evidence="2" id="KW-1185">Reference proteome</keyword>